<dbReference type="AlphaFoldDB" id="A0A644W9H0"/>
<name>A0A644W9H0_9ZZZZ</name>
<accession>A0A644W9H0</accession>
<gene>
    <name evidence="1" type="ORF">SDC9_46654</name>
</gene>
<protein>
    <submittedName>
        <fullName evidence="1">Uncharacterized protein</fullName>
    </submittedName>
</protein>
<organism evidence="1">
    <name type="scientific">bioreactor metagenome</name>
    <dbReference type="NCBI Taxonomy" id="1076179"/>
    <lineage>
        <taxon>unclassified sequences</taxon>
        <taxon>metagenomes</taxon>
        <taxon>ecological metagenomes</taxon>
    </lineage>
</organism>
<dbReference type="EMBL" id="VSSQ01000730">
    <property type="protein sequence ID" value="MPM00430.1"/>
    <property type="molecule type" value="Genomic_DNA"/>
</dbReference>
<evidence type="ECO:0000313" key="1">
    <source>
        <dbReference type="EMBL" id="MPM00430.1"/>
    </source>
</evidence>
<comment type="caution">
    <text evidence="1">The sequence shown here is derived from an EMBL/GenBank/DDBJ whole genome shotgun (WGS) entry which is preliminary data.</text>
</comment>
<sequence>MDKTENQNWKTVLLNFAVQHNARIQNKDHFIAFGNLYNEPEPGKLKYDIRFTSVYLPRDADSDENQLAFCFRMPLFPSVVSRYYSGTNDHWSDYAHVAIDADSIESCEEGTDGIINFLRFNSKDGSSFSIVLEDI</sequence>
<reference evidence="1" key="1">
    <citation type="submission" date="2019-08" db="EMBL/GenBank/DDBJ databases">
        <authorList>
            <person name="Kucharzyk K."/>
            <person name="Murdoch R.W."/>
            <person name="Higgins S."/>
            <person name="Loffler F."/>
        </authorList>
    </citation>
    <scope>NUCLEOTIDE SEQUENCE</scope>
</reference>
<proteinExistence type="predicted"/>